<dbReference type="NCBIfam" id="TIGR02669">
    <property type="entry name" value="SpoIID_LytB"/>
    <property type="match status" value="1"/>
</dbReference>
<organism evidence="2 3">
    <name type="scientific">Dehalobacterium formicoaceticum</name>
    <dbReference type="NCBI Taxonomy" id="51515"/>
    <lineage>
        <taxon>Bacteria</taxon>
        <taxon>Bacillati</taxon>
        <taxon>Bacillota</taxon>
        <taxon>Clostridia</taxon>
        <taxon>Eubacteriales</taxon>
        <taxon>Peptococcaceae</taxon>
        <taxon>Dehalobacterium</taxon>
    </lineage>
</organism>
<accession>A0ABT1Y8B3</accession>
<dbReference type="InterPro" id="IPR013486">
    <property type="entry name" value="SpoIID/LytB"/>
</dbReference>
<dbReference type="Pfam" id="PF08486">
    <property type="entry name" value="SpoIID"/>
    <property type="match status" value="1"/>
</dbReference>
<name>A0ABT1Y8B3_9FIRM</name>
<feature type="domain" description="Sporulation stage II protein D amidase enhancer LytB N-terminal" evidence="1">
    <location>
        <begin position="129"/>
        <end position="220"/>
    </location>
</feature>
<proteinExistence type="predicted"/>
<evidence type="ECO:0000313" key="3">
    <source>
        <dbReference type="Proteomes" id="UP001524944"/>
    </source>
</evidence>
<dbReference type="RefSeq" id="WP_257914082.1">
    <property type="nucleotide sequence ID" value="NZ_JANPWE010000011.1"/>
</dbReference>
<evidence type="ECO:0000259" key="1">
    <source>
        <dbReference type="Pfam" id="PF08486"/>
    </source>
</evidence>
<comment type="caution">
    <text evidence="2">The sequence shown here is derived from an EMBL/GenBank/DDBJ whole genome shotgun (WGS) entry which is preliminary data.</text>
</comment>
<gene>
    <name evidence="2" type="ORF">NVS47_15005</name>
</gene>
<dbReference type="PANTHER" id="PTHR30032:SF4">
    <property type="entry name" value="AMIDASE ENHANCER"/>
    <property type="match status" value="1"/>
</dbReference>
<sequence length="480" mass="52559">MGKTLKKSVQFFLVCILIIWGVTPIQAKGNDEIRVCLSKGTYQGTFSIAEGSYEVMDNVMRLPVAVLEAGDVLTVNQKGTSIALTINGEDIDGFFSNITVTPEDEDELNVFSYKNTLYRHGIAISIDGGSLLVVNHLPVEYYLYGVVGQEMGYTAPEEALKSQAVVSRTFALCFQDCDRKYDVVNNTASQVYGGYSAEKNINAQCVIDAVDDTEGKVIFYQSGKRGDKELIQAYFHSNAGGYTESSENVWNEELPYLKAVRSKEDRSAEESGSTWAASCYQWEKTLSYQEIQDAIKSYLTKTASKTGIGDFDHLNLYRLNRDEKTSTSSGRVTRMEIVGTKGTVNVFRDNIRSVFGLKSTKFDIIPEGSSKAADLAIQGQNGSMSQGVHQDQLMIIDGNGKVAALNSRIETCQIVGASGISGAKSKAQGIRFVGQGNGHGVGMSQWGAIGMAQQGSTYREIIDHYYNQGTEDGTITIERY</sequence>
<dbReference type="Proteomes" id="UP001524944">
    <property type="component" value="Unassembled WGS sequence"/>
</dbReference>
<dbReference type="InterPro" id="IPR051922">
    <property type="entry name" value="Bact_Sporulation_Assoc"/>
</dbReference>
<protein>
    <submittedName>
        <fullName evidence="2">SpoIID/LytB domain-containing protein</fullName>
    </submittedName>
</protein>
<reference evidence="2 3" key="1">
    <citation type="submission" date="2022-08" db="EMBL/GenBank/DDBJ databases">
        <title>Proteogenomics of the novel Dehalobacterium formicoaceticum strain EZ94 highlights a key role of methyltransferases during anaerobic dichloromethane degradation.</title>
        <authorList>
            <person name="Wasmund K."/>
        </authorList>
    </citation>
    <scope>NUCLEOTIDE SEQUENCE [LARGE SCALE GENOMIC DNA]</scope>
    <source>
        <strain evidence="2 3">EZ94</strain>
    </source>
</reference>
<dbReference type="PANTHER" id="PTHR30032">
    <property type="entry name" value="N-ACETYLMURAMOYL-L-ALANINE AMIDASE-RELATED"/>
    <property type="match status" value="1"/>
</dbReference>
<dbReference type="EMBL" id="JANPWE010000011">
    <property type="protein sequence ID" value="MCR6546803.1"/>
    <property type="molecule type" value="Genomic_DNA"/>
</dbReference>
<dbReference type="InterPro" id="IPR013693">
    <property type="entry name" value="SpoIID/LytB_N"/>
</dbReference>
<evidence type="ECO:0000313" key="2">
    <source>
        <dbReference type="EMBL" id="MCR6546803.1"/>
    </source>
</evidence>
<keyword evidence="3" id="KW-1185">Reference proteome</keyword>